<evidence type="ECO:0000313" key="8">
    <source>
        <dbReference type="EMBL" id="ELR19945.1"/>
    </source>
</evidence>
<dbReference type="InterPro" id="IPR036259">
    <property type="entry name" value="MFS_trans_sf"/>
</dbReference>
<dbReference type="InterPro" id="IPR011701">
    <property type="entry name" value="MFS"/>
</dbReference>
<feature type="region of interest" description="Disordered" evidence="5">
    <location>
        <begin position="1"/>
        <end position="104"/>
    </location>
</feature>
<dbReference type="SUPFAM" id="SSF103473">
    <property type="entry name" value="MFS general substrate transporter"/>
    <property type="match status" value="1"/>
</dbReference>
<dbReference type="PANTHER" id="PTHR23528:SF1">
    <property type="entry name" value="MAJOR FACILITATOR SUPERFAMILY (MFS) PROFILE DOMAIN-CONTAINING PROTEIN"/>
    <property type="match status" value="1"/>
</dbReference>
<feature type="transmembrane region" description="Helical" evidence="6">
    <location>
        <begin position="274"/>
        <end position="294"/>
    </location>
</feature>
<organism evidence="8 9">
    <name type="scientific">Acanthamoeba castellanii (strain ATCC 30010 / Neff)</name>
    <dbReference type="NCBI Taxonomy" id="1257118"/>
    <lineage>
        <taxon>Eukaryota</taxon>
        <taxon>Amoebozoa</taxon>
        <taxon>Discosea</taxon>
        <taxon>Longamoebia</taxon>
        <taxon>Centramoebida</taxon>
        <taxon>Acanthamoebidae</taxon>
        <taxon>Acanthamoeba</taxon>
    </lineage>
</organism>
<dbReference type="VEuPathDB" id="AmoebaDB:ACA1_112180"/>
<feature type="transmembrane region" description="Helical" evidence="6">
    <location>
        <begin position="371"/>
        <end position="394"/>
    </location>
</feature>
<dbReference type="GeneID" id="14920782"/>
<dbReference type="InterPro" id="IPR020846">
    <property type="entry name" value="MFS_dom"/>
</dbReference>
<dbReference type="PROSITE" id="PS50850">
    <property type="entry name" value="MFS"/>
    <property type="match status" value="1"/>
</dbReference>
<protein>
    <submittedName>
        <fullName evidence="8">Major facilitator subfamily transporter</fullName>
    </submittedName>
</protein>
<dbReference type="GO" id="GO:0016020">
    <property type="term" value="C:membrane"/>
    <property type="evidence" value="ECO:0007669"/>
    <property type="project" value="UniProtKB-SubCell"/>
</dbReference>
<keyword evidence="3 6" id="KW-1133">Transmembrane helix</keyword>
<dbReference type="RefSeq" id="XP_004342054.1">
    <property type="nucleotide sequence ID" value="XM_004342005.1"/>
</dbReference>
<dbReference type="Proteomes" id="UP000011083">
    <property type="component" value="Unassembled WGS sequence"/>
</dbReference>
<evidence type="ECO:0000256" key="6">
    <source>
        <dbReference type="SAM" id="Phobius"/>
    </source>
</evidence>
<evidence type="ECO:0000256" key="1">
    <source>
        <dbReference type="ARBA" id="ARBA00004141"/>
    </source>
</evidence>
<dbReference type="EMBL" id="KB007926">
    <property type="protein sequence ID" value="ELR19945.1"/>
    <property type="molecule type" value="Genomic_DNA"/>
</dbReference>
<proteinExistence type="predicted"/>
<evidence type="ECO:0000259" key="7">
    <source>
        <dbReference type="PROSITE" id="PS50850"/>
    </source>
</evidence>
<feature type="transmembrane region" description="Helical" evidence="6">
    <location>
        <begin position="171"/>
        <end position="192"/>
    </location>
</feature>
<feature type="transmembrane region" description="Helical" evidence="6">
    <location>
        <begin position="514"/>
        <end position="532"/>
    </location>
</feature>
<name>L8H430_ACACF</name>
<feature type="transmembrane region" description="Helical" evidence="6">
    <location>
        <begin position="130"/>
        <end position="151"/>
    </location>
</feature>
<feature type="transmembrane region" description="Helical" evidence="6">
    <location>
        <begin position="300"/>
        <end position="322"/>
    </location>
</feature>
<dbReference type="InterPro" id="IPR005829">
    <property type="entry name" value="Sugar_transporter_CS"/>
</dbReference>
<keyword evidence="4 6" id="KW-0472">Membrane</keyword>
<evidence type="ECO:0000256" key="4">
    <source>
        <dbReference type="ARBA" id="ARBA00023136"/>
    </source>
</evidence>
<evidence type="ECO:0000256" key="2">
    <source>
        <dbReference type="ARBA" id="ARBA00022692"/>
    </source>
</evidence>
<dbReference type="OMA" id="WVIITRF"/>
<feature type="compositionally biased region" description="Basic and acidic residues" evidence="5">
    <location>
        <begin position="35"/>
        <end position="69"/>
    </location>
</feature>
<sequence length="599" mass="65118">MEERPLAPDEAPEEDEGRSSPSTTLHSSPSLEDLPELHLHLENEAVHEHEEWKHHKEVASSKVATDRHSPTSSSLDDVDDDYDDGLTGARGEGEGEGDDGDGLVFEGSKLGFEADGNSGRKLSHRQLCGLALYWFARSAWWTAFTILLLPLQARAPCVLEIAGDEYKGTAVGVITLTGGVLSLVAYPIVGILSDRTQVKKHHRVLPVGRRMPYMVVGVPFMAASMLAFPFLEHHGVVWLVPYAVAYLSIQLFDAVAAAPYLALVPDIFGVASGWLGLMSMLGNLVGGGVLGVALNGLTNYGAFFLLALVQILGLLGTVFSVAERPSIIDIAAFDPDGDRFSGVPPPSRRLLRLLDWIREALRPFKDPNFRWVFWTRFLFTAGFQIIIQFLQYFMRDAVPSPYEFAGLLSLDDPEAAVSFFVGMVTLGSVVSALLSGYLSDRYGRKVVVYVAGAMMALIPLVMIVTDNFTIMILSGFVFGLAYGAYITVDFALASDVLPRSESHATDLGVWHMSWVLPTMITPPIAGLMIDLLEPHGDVFHLAHLGYKSAFLLASVLLLAAVVFVRQIRVSNKVEELGGPGVGGGIGQEMRTLADHDRAP</sequence>
<dbReference type="Gene3D" id="1.20.1250.20">
    <property type="entry name" value="MFS general substrate transporter like domains"/>
    <property type="match status" value="2"/>
</dbReference>
<evidence type="ECO:0000256" key="3">
    <source>
        <dbReference type="ARBA" id="ARBA00022989"/>
    </source>
</evidence>
<feature type="transmembrane region" description="Helical" evidence="6">
    <location>
        <begin position="243"/>
        <end position="262"/>
    </location>
</feature>
<dbReference type="PROSITE" id="PS00216">
    <property type="entry name" value="SUGAR_TRANSPORT_1"/>
    <property type="match status" value="1"/>
</dbReference>
<feature type="transmembrane region" description="Helical" evidence="6">
    <location>
        <begin position="446"/>
        <end position="464"/>
    </location>
</feature>
<feature type="transmembrane region" description="Helical" evidence="6">
    <location>
        <begin position="470"/>
        <end position="493"/>
    </location>
</feature>
<keyword evidence="9" id="KW-1185">Reference proteome</keyword>
<feature type="transmembrane region" description="Helical" evidence="6">
    <location>
        <begin position="544"/>
        <end position="564"/>
    </location>
</feature>
<dbReference type="Pfam" id="PF07690">
    <property type="entry name" value="MFS_1"/>
    <property type="match status" value="1"/>
</dbReference>
<feature type="transmembrane region" description="Helical" evidence="6">
    <location>
        <begin position="414"/>
        <end position="434"/>
    </location>
</feature>
<dbReference type="AlphaFoldDB" id="L8H430"/>
<dbReference type="OrthoDB" id="15994at2759"/>
<feature type="compositionally biased region" description="Low complexity" evidence="5">
    <location>
        <begin position="19"/>
        <end position="32"/>
    </location>
</feature>
<reference evidence="8 9" key="1">
    <citation type="journal article" date="2013" name="Genome Biol.">
        <title>Genome of Acanthamoeba castellanii highlights extensive lateral gene transfer and early evolution of tyrosine kinase signaling.</title>
        <authorList>
            <person name="Clarke M."/>
            <person name="Lohan A.J."/>
            <person name="Liu B."/>
            <person name="Lagkouvardos I."/>
            <person name="Roy S."/>
            <person name="Zafar N."/>
            <person name="Bertelli C."/>
            <person name="Schilde C."/>
            <person name="Kianianmomeni A."/>
            <person name="Burglin T.R."/>
            <person name="Frech C."/>
            <person name="Turcotte B."/>
            <person name="Kopec K.O."/>
            <person name="Synnott J.M."/>
            <person name="Choo C."/>
            <person name="Paponov I."/>
            <person name="Finkler A."/>
            <person name="Soon Heng Tan C."/>
            <person name="Hutchins A.P."/>
            <person name="Weinmeier T."/>
            <person name="Rattei T."/>
            <person name="Chu J.S."/>
            <person name="Gimenez G."/>
            <person name="Irimia M."/>
            <person name="Rigden D.J."/>
            <person name="Fitzpatrick D.A."/>
            <person name="Lorenzo-Morales J."/>
            <person name="Bateman A."/>
            <person name="Chiu C.H."/>
            <person name="Tang P."/>
            <person name="Hegemann P."/>
            <person name="Fromm H."/>
            <person name="Raoult D."/>
            <person name="Greub G."/>
            <person name="Miranda-Saavedra D."/>
            <person name="Chen N."/>
            <person name="Nash P."/>
            <person name="Ginger M.L."/>
            <person name="Horn M."/>
            <person name="Schaap P."/>
            <person name="Caler L."/>
            <person name="Loftus B."/>
        </authorList>
    </citation>
    <scope>NUCLEOTIDE SEQUENCE [LARGE SCALE GENOMIC DNA]</scope>
    <source>
        <strain evidence="8 9">Neff</strain>
    </source>
</reference>
<dbReference type="KEGG" id="acan:ACA1_112180"/>
<dbReference type="PANTHER" id="PTHR23528">
    <property type="match status" value="1"/>
</dbReference>
<evidence type="ECO:0000256" key="5">
    <source>
        <dbReference type="SAM" id="MobiDB-lite"/>
    </source>
</evidence>
<feature type="domain" description="Major facilitator superfamily (MFS) profile" evidence="7">
    <location>
        <begin position="377"/>
        <end position="599"/>
    </location>
</feature>
<gene>
    <name evidence="8" type="ORF">ACA1_112180</name>
</gene>
<dbReference type="GO" id="GO:0022857">
    <property type="term" value="F:transmembrane transporter activity"/>
    <property type="evidence" value="ECO:0007669"/>
    <property type="project" value="InterPro"/>
</dbReference>
<evidence type="ECO:0000313" key="9">
    <source>
        <dbReference type="Proteomes" id="UP000011083"/>
    </source>
</evidence>
<accession>L8H430</accession>
<keyword evidence="2 6" id="KW-0812">Transmembrane</keyword>
<feature type="transmembrane region" description="Helical" evidence="6">
    <location>
        <begin position="213"/>
        <end position="231"/>
    </location>
</feature>
<comment type="subcellular location">
    <subcellularLocation>
        <location evidence="1">Membrane</location>
        <topology evidence="1">Multi-pass membrane protein</topology>
    </subcellularLocation>
</comment>